<sequence>MPAPAAALAVSRPRASSTAKIRALGEQAMATINSWRLRRKPRCRTNRITEADRVQALPPAPWRAIVSAPLPLAEDN</sequence>
<evidence type="ECO:0000313" key="1">
    <source>
        <dbReference type="EMBL" id="OUD04064.1"/>
    </source>
</evidence>
<proteinExistence type="predicted"/>
<evidence type="ECO:0008006" key="3">
    <source>
        <dbReference type="Google" id="ProtNLM"/>
    </source>
</evidence>
<comment type="caution">
    <text evidence="1">The sequence shown here is derived from an EMBL/GenBank/DDBJ whole genome shotgun (WGS) entry which is preliminary data.</text>
</comment>
<evidence type="ECO:0000313" key="2">
    <source>
        <dbReference type="Proteomes" id="UP000195105"/>
    </source>
</evidence>
<accession>A0A243S8L2</accession>
<name>A0A243S8L2_9ACTN</name>
<dbReference type="EMBL" id="NGFN01000022">
    <property type="protein sequence ID" value="OUD04064.1"/>
    <property type="molecule type" value="Genomic_DNA"/>
</dbReference>
<reference evidence="1 2" key="1">
    <citation type="submission" date="2017-05" db="EMBL/GenBank/DDBJ databases">
        <title>Biotechnological potential of actinobacteria isolated from South African environments.</title>
        <authorList>
            <person name="Le Roes-Hill M."/>
            <person name="Prins A."/>
            <person name="Durrell K.A."/>
        </authorList>
    </citation>
    <scope>NUCLEOTIDE SEQUENCE [LARGE SCALE GENOMIC DNA]</scope>
    <source>
        <strain evidence="1 2">HMC13</strain>
    </source>
</reference>
<keyword evidence="2" id="KW-1185">Reference proteome</keyword>
<protein>
    <recommendedName>
        <fullName evidence="3">Transposase</fullName>
    </recommendedName>
</protein>
<gene>
    <name evidence="1" type="ORF">CA983_06155</name>
</gene>
<dbReference type="Proteomes" id="UP000195105">
    <property type="component" value="Unassembled WGS sequence"/>
</dbReference>
<dbReference type="AlphaFoldDB" id="A0A243S8L2"/>
<organism evidence="1 2">
    <name type="scientific">Streptomyces swartbergensis</name>
    <dbReference type="NCBI Taxonomy" id="487165"/>
    <lineage>
        <taxon>Bacteria</taxon>
        <taxon>Bacillati</taxon>
        <taxon>Actinomycetota</taxon>
        <taxon>Actinomycetes</taxon>
        <taxon>Kitasatosporales</taxon>
        <taxon>Streptomycetaceae</taxon>
        <taxon>Streptomyces</taxon>
    </lineage>
</organism>